<gene>
    <name evidence="2" type="ORF">LTR84_006960</name>
</gene>
<dbReference type="GeneID" id="89975128"/>
<evidence type="ECO:0000313" key="3">
    <source>
        <dbReference type="Proteomes" id="UP001358417"/>
    </source>
</evidence>
<dbReference type="RefSeq" id="XP_064702585.1">
    <property type="nucleotide sequence ID" value="XM_064850516.1"/>
</dbReference>
<keyword evidence="3" id="KW-1185">Reference proteome</keyword>
<feature type="region of interest" description="Disordered" evidence="1">
    <location>
        <begin position="54"/>
        <end position="83"/>
    </location>
</feature>
<dbReference type="Proteomes" id="UP001358417">
    <property type="component" value="Unassembled WGS sequence"/>
</dbReference>
<reference evidence="2 3" key="1">
    <citation type="submission" date="2023-08" db="EMBL/GenBank/DDBJ databases">
        <title>Black Yeasts Isolated from many extreme environments.</title>
        <authorList>
            <person name="Coleine C."/>
            <person name="Stajich J.E."/>
            <person name="Selbmann L."/>
        </authorList>
    </citation>
    <scope>NUCLEOTIDE SEQUENCE [LARGE SCALE GENOMIC DNA]</scope>
    <source>
        <strain evidence="2 3">CCFEE 5792</strain>
    </source>
</reference>
<evidence type="ECO:0000313" key="2">
    <source>
        <dbReference type="EMBL" id="KAK5047018.1"/>
    </source>
</evidence>
<evidence type="ECO:0000256" key="1">
    <source>
        <dbReference type="SAM" id="MobiDB-lite"/>
    </source>
</evidence>
<proteinExistence type="predicted"/>
<name>A0AAV9MZU8_9EURO</name>
<sequence length="156" mass="17154">MSRDMVSYNHEGSPLVPAPAYTTRPRIINQGHMNIDPNYNADIEIVNMPGSTINLTGAQPTPVSSESGPRKPPSSGLLPTPAIPTAIPQSTAVPRFYCLSCKAKYFTQEKLDEHVKGYPNYCSVCNACRKPDGRNYCCWSGGYRNFWRKGKGGAVR</sequence>
<feature type="compositionally biased region" description="Polar residues" evidence="1">
    <location>
        <begin position="54"/>
        <end position="67"/>
    </location>
</feature>
<organism evidence="2 3">
    <name type="scientific">Exophiala bonariae</name>
    <dbReference type="NCBI Taxonomy" id="1690606"/>
    <lineage>
        <taxon>Eukaryota</taxon>
        <taxon>Fungi</taxon>
        <taxon>Dikarya</taxon>
        <taxon>Ascomycota</taxon>
        <taxon>Pezizomycotina</taxon>
        <taxon>Eurotiomycetes</taxon>
        <taxon>Chaetothyriomycetidae</taxon>
        <taxon>Chaetothyriales</taxon>
        <taxon>Herpotrichiellaceae</taxon>
        <taxon>Exophiala</taxon>
    </lineage>
</organism>
<dbReference type="AlphaFoldDB" id="A0AAV9MZU8"/>
<evidence type="ECO:0008006" key="4">
    <source>
        <dbReference type="Google" id="ProtNLM"/>
    </source>
</evidence>
<comment type="caution">
    <text evidence="2">The sequence shown here is derived from an EMBL/GenBank/DDBJ whole genome shotgun (WGS) entry which is preliminary data.</text>
</comment>
<protein>
    <recommendedName>
        <fullName evidence="4">C2H2-type domain-containing protein</fullName>
    </recommendedName>
</protein>
<dbReference type="EMBL" id="JAVRRD010000027">
    <property type="protein sequence ID" value="KAK5047018.1"/>
    <property type="molecule type" value="Genomic_DNA"/>
</dbReference>
<accession>A0AAV9MZU8</accession>